<evidence type="ECO:0000313" key="8">
    <source>
        <dbReference type="EMBL" id="MBE6060648.1"/>
    </source>
</evidence>
<dbReference type="SMART" id="SM00028">
    <property type="entry name" value="TPR"/>
    <property type="match status" value="7"/>
</dbReference>
<dbReference type="GO" id="GO:0003677">
    <property type="term" value="F:DNA binding"/>
    <property type="evidence" value="ECO:0007669"/>
    <property type="project" value="InterPro"/>
</dbReference>
<evidence type="ECO:0000256" key="3">
    <source>
        <dbReference type="ARBA" id="ARBA00022737"/>
    </source>
</evidence>
<evidence type="ECO:0000259" key="7">
    <source>
        <dbReference type="PROSITE" id="PS50943"/>
    </source>
</evidence>
<gene>
    <name evidence="8" type="ORF">E7215_10825</name>
</gene>
<keyword evidence="3" id="KW-0677">Repeat</keyword>
<dbReference type="CDD" id="cd00093">
    <property type="entry name" value="HTH_XRE"/>
    <property type="match status" value="1"/>
</dbReference>
<dbReference type="Pfam" id="PF01381">
    <property type="entry name" value="HTH_3"/>
    <property type="match status" value="1"/>
</dbReference>
<dbReference type="PANTHER" id="PTHR46630:SF1">
    <property type="entry name" value="TETRATRICOPEPTIDE REPEAT PROTEIN 29"/>
    <property type="match status" value="1"/>
</dbReference>
<dbReference type="InterPro" id="IPR051476">
    <property type="entry name" value="Bac_ResReg_Asp_Phosphatase"/>
</dbReference>
<dbReference type="SUPFAM" id="SSF48452">
    <property type="entry name" value="TPR-like"/>
    <property type="match status" value="2"/>
</dbReference>
<dbReference type="Gene3D" id="1.25.40.10">
    <property type="entry name" value="Tetratricopeptide repeat domain"/>
    <property type="match status" value="2"/>
</dbReference>
<dbReference type="PROSITE" id="PS50943">
    <property type="entry name" value="HTH_CROC1"/>
    <property type="match status" value="1"/>
</dbReference>
<dbReference type="Gene3D" id="1.10.260.40">
    <property type="entry name" value="lambda repressor-like DNA-binding domains"/>
    <property type="match status" value="1"/>
</dbReference>
<dbReference type="PANTHER" id="PTHR46630">
    <property type="entry name" value="TETRATRICOPEPTIDE REPEAT PROTEIN 29"/>
    <property type="match status" value="1"/>
</dbReference>
<accession>A0A927WBI7</accession>
<comment type="subcellular location">
    <subcellularLocation>
        <location evidence="1">Cytoplasm</location>
    </subcellularLocation>
</comment>
<evidence type="ECO:0000256" key="6">
    <source>
        <dbReference type="PROSITE-ProRule" id="PRU00339"/>
    </source>
</evidence>
<name>A0A927WBI7_9CLOT</name>
<evidence type="ECO:0000256" key="4">
    <source>
        <dbReference type="ARBA" id="ARBA00022803"/>
    </source>
</evidence>
<evidence type="ECO:0000256" key="2">
    <source>
        <dbReference type="ARBA" id="ARBA00022490"/>
    </source>
</evidence>
<organism evidence="8 9">
    <name type="scientific">Clostridium sulfidigenes</name>
    <dbReference type="NCBI Taxonomy" id="318464"/>
    <lineage>
        <taxon>Bacteria</taxon>
        <taxon>Bacillati</taxon>
        <taxon>Bacillota</taxon>
        <taxon>Clostridia</taxon>
        <taxon>Eubacteriales</taxon>
        <taxon>Clostridiaceae</taxon>
        <taxon>Clostridium</taxon>
    </lineage>
</organism>
<comment type="caution">
    <text evidence="8">The sequence shown here is derived from an EMBL/GenBank/DDBJ whole genome shotgun (WGS) entry which is preliminary data.</text>
</comment>
<evidence type="ECO:0000256" key="5">
    <source>
        <dbReference type="ARBA" id="ARBA00038253"/>
    </source>
</evidence>
<dbReference type="InterPro" id="IPR001387">
    <property type="entry name" value="Cro/C1-type_HTH"/>
</dbReference>
<sequence length="428" mass="50372">MDFLSPGKRLKALRQQLNIKQVELEEIGVSRNYISMVESDKRNLTGVTLANYLKFMQKKADELETNVNLDVNYLLLPEKEEARNYCNMKLDSVLSHKNLDEVIKIGEKYKLEDILLKSYLLKGNLLYEEKSYNIAFVYYYKILEIHNDNKDNSNKSFAYIKLSKCKIMTFSYEEALTYLFKAYSYCKEFNDDTNLRNCLYNIALAYKKSSEYDNALIYIDELLNLCNANHNFDLYISTIILKCNCYINKKDYSLALTIYFDILNNFSENIGINLGMIYNNIGLIYCELNEIDKSIDYFNRSISFKKVHDIEHINRSIIDMSSAYVKENSYDKAIELLYEGIALCEKYSDAEFLIRGYSILEDIYIKLNDNNKLEEIYLILIKIFKDADLVKILNLYIKLSLLYIEMGKYDKSKEILYEAKNLKKSFKK</sequence>
<evidence type="ECO:0000256" key="1">
    <source>
        <dbReference type="ARBA" id="ARBA00004496"/>
    </source>
</evidence>
<dbReference type="InterPro" id="IPR010982">
    <property type="entry name" value="Lambda_DNA-bd_dom_sf"/>
</dbReference>
<dbReference type="SUPFAM" id="SSF47413">
    <property type="entry name" value="lambda repressor-like DNA-binding domains"/>
    <property type="match status" value="1"/>
</dbReference>
<keyword evidence="2" id="KW-0963">Cytoplasm</keyword>
<proteinExistence type="inferred from homology"/>
<dbReference type="InterPro" id="IPR019734">
    <property type="entry name" value="TPR_rpt"/>
</dbReference>
<reference evidence="8" key="1">
    <citation type="submission" date="2019-04" db="EMBL/GenBank/DDBJ databases">
        <title>Evolution of Biomass-Degrading Anaerobic Consortia Revealed by Metagenomics.</title>
        <authorList>
            <person name="Peng X."/>
        </authorList>
    </citation>
    <scope>NUCLEOTIDE SEQUENCE</scope>
    <source>
        <strain evidence="8">SIG254</strain>
    </source>
</reference>
<dbReference type="GO" id="GO:0005737">
    <property type="term" value="C:cytoplasm"/>
    <property type="evidence" value="ECO:0007669"/>
    <property type="project" value="UniProtKB-SubCell"/>
</dbReference>
<dbReference type="Proteomes" id="UP000768462">
    <property type="component" value="Unassembled WGS sequence"/>
</dbReference>
<evidence type="ECO:0000313" key="9">
    <source>
        <dbReference type="Proteomes" id="UP000768462"/>
    </source>
</evidence>
<feature type="domain" description="HTH cro/C1-type" evidence="7">
    <location>
        <begin position="10"/>
        <end position="63"/>
    </location>
</feature>
<dbReference type="EMBL" id="SVCM01000123">
    <property type="protein sequence ID" value="MBE6060648.1"/>
    <property type="molecule type" value="Genomic_DNA"/>
</dbReference>
<dbReference type="PROSITE" id="PS50005">
    <property type="entry name" value="TPR"/>
    <property type="match status" value="1"/>
</dbReference>
<feature type="repeat" description="TPR" evidence="6">
    <location>
        <begin position="275"/>
        <end position="308"/>
    </location>
</feature>
<comment type="similarity">
    <text evidence="5">Belongs to the Rap family.</text>
</comment>
<keyword evidence="4 6" id="KW-0802">TPR repeat</keyword>
<protein>
    <submittedName>
        <fullName evidence="8">Helix-turn-helix domain-containing protein</fullName>
    </submittedName>
</protein>
<dbReference type="InterPro" id="IPR011990">
    <property type="entry name" value="TPR-like_helical_dom_sf"/>
</dbReference>
<dbReference type="SMART" id="SM00530">
    <property type="entry name" value="HTH_XRE"/>
    <property type="match status" value="1"/>
</dbReference>
<dbReference type="AlphaFoldDB" id="A0A927WBI7"/>
<dbReference type="Pfam" id="PF13181">
    <property type="entry name" value="TPR_8"/>
    <property type="match status" value="3"/>
</dbReference>